<dbReference type="InterPro" id="IPR050445">
    <property type="entry name" value="Bact_polysacc_biosynth/exp"/>
</dbReference>
<keyword evidence="1" id="KW-0547">Nucleotide-binding</keyword>
<name>A0A6M8SW09_9NEIS</name>
<dbReference type="GO" id="GO:0005886">
    <property type="term" value="C:plasma membrane"/>
    <property type="evidence" value="ECO:0007669"/>
    <property type="project" value="TreeGrafter"/>
</dbReference>
<keyword evidence="3" id="KW-0808">Transferase</keyword>
<keyword evidence="4" id="KW-1185">Reference proteome</keyword>
<organism evidence="3 4">
    <name type="scientific">Deefgea piscis</name>
    <dbReference type="NCBI Taxonomy" id="2739061"/>
    <lineage>
        <taxon>Bacteria</taxon>
        <taxon>Pseudomonadati</taxon>
        <taxon>Pseudomonadota</taxon>
        <taxon>Betaproteobacteria</taxon>
        <taxon>Neisseriales</taxon>
        <taxon>Chitinibacteraceae</taxon>
        <taxon>Deefgea</taxon>
    </lineage>
</organism>
<dbReference type="PANTHER" id="PTHR32309:SF13">
    <property type="entry name" value="FERRIC ENTEROBACTIN TRANSPORT PROTEIN FEPE"/>
    <property type="match status" value="1"/>
</dbReference>
<dbReference type="RefSeq" id="WP_173533352.1">
    <property type="nucleotide sequence ID" value="NZ_CP054143.1"/>
</dbReference>
<dbReference type="InterPro" id="IPR027417">
    <property type="entry name" value="P-loop_NTPase"/>
</dbReference>
<keyword evidence="2" id="KW-0067">ATP-binding</keyword>
<dbReference type="GO" id="GO:0004713">
    <property type="term" value="F:protein tyrosine kinase activity"/>
    <property type="evidence" value="ECO:0007669"/>
    <property type="project" value="TreeGrafter"/>
</dbReference>
<dbReference type="KEGG" id="dee:HQN60_09125"/>
<dbReference type="NCBIfam" id="TIGR01007">
    <property type="entry name" value="eps_fam"/>
    <property type="match status" value="1"/>
</dbReference>
<dbReference type="InterPro" id="IPR017479">
    <property type="entry name" value="Tyr_kinase_chain_length_EpsG"/>
</dbReference>
<reference evidence="3 4" key="1">
    <citation type="submission" date="2020-05" db="EMBL/GenBank/DDBJ databases">
        <title>Complete genome sequence of Deefgea sp. D17.</title>
        <authorList>
            <person name="Bae J.-W."/>
            <person name="Han J.E."/>
        </authorList>
    </citation>
    <scope>NUCLEOTIDE SEQUENCE [LARGE SCALE GENOMIC DNA]</scope>
    <source>
        <strain evidence="3 4">D17</strain>
    </source>
</reference>
<keyword evidence="3" id="KW-0418">Kinase</keyword>
<dbReference type="AlphaFoldDB" id="A0A6M8SW09"/>
<dbReference type="PANTHER" id="PTHR32309">
    <property type="entry name" value="TYROSINE-PROTEIN KINASE"/>
    <property type="match status" value="1"/>
</dbReference>
<evidence type="ECO:0000313" key="4">
    <source>
        <dbReference type="Proteomes" id="UP000504844"/>
    </source>
</evidence>
<evidence type="ECO:0000313" key="3">
    <source>
        <dbReference type="EMBL" id="QKJ66849.1"/>
    </source>
</evidence>
<dbReference type="InterPro" id="IPR037257">
    <property type="entry name" value="T2SS_E_N_sf"/>
</dbReference>
<dbReference type="NCBIfam" id="TIGR03029">
    <property type="entry name" value="EpsG"/>
    <property type="match status" value="1"/>
</dbReference>
<sequence>MNAIPDPIANEVIKGNIGQQLLVNGKINAQQAETILRLQKETGGRFGEAAIKLGFVTEDDIQDVLAQQFEYAYLVAGQSAVDQKLVAAYSPFDSRVEALRSLRSQILLRWLEGGNKSVALASYDADNTCDILAANLAIVFSQLGEHTLLVDANLRNAVQHQLFAVENGKGLSDILVGRSGIEAVQRISEFRDLSILTAGTTAPNPQELLSRDVFSNIVAELAQAYDVVIYSTSALKDAADAQLVASRVKGTILVASRNKTPVKGLEAAKLQLQSASATLLGCVLSQEE</sequence>
<dbReference type="SUPFAM" id="SSF160246">
    <property type="entry name" value="EspE N-terminal domain-like"/>
    <property type="match status" value="1"/>
</dbReference>
<dbReference type="SUPFAM" id="SSF52540">
    <property type="entry name" value="P-loop containing nucleoside triphosphate hydrolases"/>
    <property type="match status" value="1"/>
</dbReference>
<dbReference type="Gene3D" id="3.40.50.300">
    <property type="entry name" value="P-loop containing nucleotide triphosphate hydrolases"/>
    <property type="match status" value="1"/>
</dbReference>
<evidence type="ECO:0000256" key="2">
    <source>
        <dbReference type="ARBA" id="ARBA00022840"/>
    </source>
</evidence>
<protein>
    <submittedName>
        <fullName evidence="3">Chain length determinant protein tyrosine kinase EpsG</fullName>
    </submittedName>
</protein>
<dbReference type="CDD" id="cd05387">
    <property type="entry name" value="BY-kinase"/>
    <property type="match status" value="1"/>
</dbReference>
<evidence type="ECO:0000256" key="1">
    <source>
        <dbReference type="ARBA" id="ARBA00022741"/>
    </source>
</evidence>
<dbReference type="EMBL" id="CP054143">
    <property type="protein sequence ID" value="QKJ66849.1"/>
    <property type="molecule type" value="Genomic_DNA"/>
</dbReference>
<dbReference type="InterPro" id="IPR005702">
    <property type="entry name" value="Wzc-like_C"/>
</dbReference>
<proteinExistence type="predicted"/>
<dbReference type="GO" id="GO:0005524">
    <property type="term" value="F:ATP binding"/>
    <property type="evidence" value="ECO:0007669"/>
    <property type="project" value="UniProtKB-KW"/>
</dbReference>
<accession>A0A6M8SW09</accession>
<gene>
    <name evidence="3" type="primary">epsG</name>
    <name evidence="3" type="ORF">HQN60_09125</name>
</gene>
<dbReference type="Proteomes" id="UP000504844">
    <property type="component" value="Chromosome"/>
</dbReference>